<feature type="domain" description="VWFA" evidence="1">
    <location>
        <begin position="6"/>
        <end position="186"/>
    </location>
</feature>
<dbReference type="InterPro" id="IPR002035">
    <property type="entry name" value="VWF_A"/>
</dbReference>
<dbReference type="InterPro" id="IPR011392">
    <property type="entry name" value="Tellurite-R_TerY"/>
</dbReference>
<dbReference type="InterPro" id="IPR036465">
    <property type="entry name" value="vWFA_dom_sf"/>
</dbReference>
<evidence type="ECO:0000313" key="3">
    <source>
        <dbReference type="Proteomes" id="UP000605099"/>
    </source>
</evidence>
<dbReference type="EMBL" id="BMLK01000030">
    <property type="protein sequence ID" value="GGN60418.1"/>
    <property type="molecule type" value="Genomic_DNA"/>
</dbReference>
<dbReference type="SMART" id="SM00327">
    <property type="entry name" value="VWA"/>
    <property type="match status" value="1"/>
</dbReference>
<comment type="caution">
    <text evidence="2">The sequence shown here is derived from an EMBL/GenBank/DDBJ whole genome shotgun (WGS) entry which is preliminary data.</text>
</comment>
<dbReference type="PIRSF" id="PIRSF020634">
    <property type="entry name" value="TerY_vWA"/>
    <property type="match status" value="1"/>
</dbReference>
<dbReference type="PROSITE" id="PS50234">
    <property type="entry name" value="VWFA"/>
    <property type="match status" value="1"/>
</dbReference>
<proteinExistence type="predicted"/>
<dbReference type="RefSeq" id="WP_229710620.1">
    <property type="nucleotide sequence ID" value="NZ_BMLK01000030.1"/>
</dbReference>
<accession>A0ABQ2JXM5</accession>
<dbReference type="Pfam" id="PF00092">
    <property type="entry name" value="VWA"/>
    <property type="match status" value="1"/>
</dbReference>
<evidence type="ECO:0000259" key="1">
    <source>
        <dbReference type="PROSITE" id="PS50234"/>
    </source>
</evidence>
<gene>
    <name evidence="2" type="ORF">GCM10011349_41940</name>
</gene>
<reference evidence="3" key="1">
    <citation type="journal article" date="2019" name="Int. J. Syst. Evol. Microbiol.">
        <title>The Global Catalogue of Microorganisms (GCM) 10K type strain sequencing project: providing services to taxonomists for standard genome sequencing and annotation.</title>
        <authorList>
            <consortium name="The Broad Institute Genomics Platform"/>
            <consortium name="The Broad Institute Genome Sequencing Center for Infectious Disease"/>
            <person name="Wu L."/>
            <person name="Ma J."/>
        </authorList>
    </citation>
    <scope>NUCLEOTIDE SEQUENCE [LARGE SCALE GENOMIC DNA]</scope>
    <source>
        <strain evidence="3">CGMCC 1.6784</strain>
    </source>
</reference>
<evidence type="ECO:0000313" key="2">
    <source>
        <dbReference type="EMBL" id="GGN60418.1"/>
    </source>
</evidence>
<organism evidence="2 3">
    <name type="scientific">Novosphingobium indicum</name>
    <dbReference type="NCBI Taxonomy" id="462949"/>
    <lineage>
        <taxon>Bacteria</taxon>
        <taxon>Pseudomonadati</taxon>
        <taxon>Pseudomonadota</taxon>
        <taxon>Alphaproteobacteria</taxon>
        <taxon>Sphingomonadales</taxon>
        <taxon>Sphingomonadaceae</taxon>
        <taxon>Novosphingobium</taxon>
    </lineage>
</organism>
<sequence length="212" mass="22792">MVRRLPVYLLLDTSGSMRGEPIEAVNTGISSMVSALRQDPHALESVFVSIITFDADANVVLPLTALDELQVPQIVTPESGPTHLGLALNTLGQRVRNELIRSTAEQKGDWAPFLFVMTDGKPSDIQAYEQECPKIRSIGFANIIGCVAGPKAKQDDLRPLCDHVVALDTMDSATFSSFFKWISSAISGGSRSMGASEAAPLPPAPPEIQLVF</sequence>
<dbReference type="Gene3D" id="3.40.50.410">
    <property type="entry name" value="von Willebrand factor, type A domain"/>
    <property type="match status" value="1"/>
</dbReference>
<name>A0ABQ2JXM5_9SPHN</name>
<protein>
    <submittedName>
        <fullName evidence="2">Tellurium resistance protein TerY</fullName>
    </submittedName>
</protein>
<keyword evidence="3" id="KW-1185">Reference proteome</keyword>
<dbReference type="SUPFAM" id="SSF53300">
    <property type="entry name" value="vWA-like"/>
    <property type="match status" value="1"/>
</dbReference>
<dbReference type="Proteomes" id="UP000605099">
    <property type="component" value="Unassembled WGS sequence"/>
</dbReference>